<dbReference type="InterPro" id="IPR016032">
    <property type="entry name" value="Sig_transdc_resp-reg_C-effctor"/>
</dbReference>
<evidence type="ECO:0000313" key="5">
    <source>
        <dbReference type="Proteomes" id="UP001571476"/>
    </source>
</evidence>
<gene>
    <name evidence="4" type="ORF">ACEG43_35500</name>
</gene>
<dbReference type="PROSITE" id="PS51755">
    <property type="entry name" value="OMPR_PHOB"/>
    <property type="match status" value="1"/>
</dbReference>
<accession>A0ABV4SUH4</accession>
<comment type="caution">
    <text evidence="4">The sequence shown here is derived from an EMBL/GenBank/DDBJ whole genome shotgun (WGS) entry which is preliminary data.</text>
</comment>
<dbReference type="SUPFAM" id="SSF46894">
    <property type="entry name" value="C-terminal effector domain of the bipartite response regulators"/>
    <property type="match status" value="1"/>
</dbReference>
<feature type="DNA-binding region" description="OmpR/PhoB-type" evidence="2">
    <location>
        <begin position="1"/>
        <end position="77"/>
    </location>
</feature>
<evidence type="ECO:0000256" key="2">
    <source>
        <dbReference type="PROSITE-ProRule" id="PRU01091"/>
    </source>
</evidence>
<evidence type="ECO:0000259" key="3">
    <source>
        <dbReference type="PROSITE" id="PS51755"/>
    </source>
</evidence>
<feature type="domain" description="OmpR/PhoB-type" evidence="3">
    <location>
        <begin position="1"/>
        <end position="77"/>
    </location>
</feature>
<dbReference type="Proteomes" id="UP001571476">
    <property type="component" value="Unassembled WGS sequence"/>
</dbReference>
<dbReference type="EMBL" id="JBGOSP010000025">
    <property type="protein sequence ID" value="MFA3841442.1"/>
    <property type="molecule type" value="Genomic_DNA"/>
</dbReference>
<sequence length="77" mass="8031">MRAWRGGTPLPLGPVRRQAVLAAPALRPGFLVSHEQLPDGIRGAGPPNSGRKVLPSYVCALRQALDAESAGPAPRSP</sequence>
<keyword evidence="5" id="KW-1185">Reference proteome</keyword>
<dbReference type="InterPro" id="IPR036388">
    <property type="entry name" value="WH-like_DNA-bd_sf"/>
</dbReference>
<name>A0ABV4SUH4_9ACTN</name>
<protein>
    <recommendedName>
        <fullName evidence="3">OmpR/PhoB-type domain-containing protein</fullName>
    </recommendedName>
</protein>
<evidence type="ECO:0000313" key="4">
    <source>
        <dbReference type="EMBL" id="MFA3841442.1"/>
    </source>
</evidence>
<keyword evidence="1 2" id="KW-0238">DNA-binding</keyword>
<reference evidence="4 5" key="1">
    <citation type="submission" date="2024-08" db="EMBL/GenBank/DDBJ databases">
        <title>Genome sequence of Streptomyces aureus CACIA-1.46HGO.</title>
        <authorList>
            <person name="Evangelista-Martinez Z."/>
        </authorList>
    </citation>
    <scope>NUCLEOTIDE SEQUENCE [LARGE SCALE GENOMIC DNA]</scope>
    <source>
        <strain evidence="4 5">CACIA-1.46HGO</strain>
    </source>
</reference>
<dbReference type="InterPro" id="IPR001867">
    <property type="entry name" value="OmpR/PhoB-type_DNA-bd"/>
</dbReference>
<dbReference type="Gene3D" id="1.10.10.10">
    <property type="entry name" value="Winged helix-like DNA-binding domain superfamily/Winged helix DNA-binding domain"/>
    <property type="match status" value="1"/>
</dbReference>
<proteinExistence type="predicted"/>
<organism evidence="4 5">
    <name type="scientific">Streptomyces aureus</name>
    <dbReference type="NCBI Taxonomy" id="193461"/>
    <lineage>
        <taxon>Bacteria</taxon>
        <taxon>Bacillati</taxon>
        <taxon>Actinomycetota</taxon>
        <taxon>Actinomycetes</taxon>
        <taxon>Kitasatosporales</taxon>
        <taxon>Streptomycetaceae</taxon>
        <taxon>Streptomyces</taxon>
    </lineage>
</organism>
<evidence type="ECO:0000256" key="1">
    <source>
        <dbReference type="ARBA" id="ARBA00023125"/>
    </source>
</evidence>